<dbReference type="Proteomes" id="UP001501490">
    <property type="component" value="Unassembled WGS sequence"/>
</dbReference>
<proteinExistence type="predicted"/>
<accession>A0ABP7AC67</accession>
<keyword evidence="3" id="KW-1185">Reference proteome</keyword>
<evidence type="ECO:0000256" key="1">
    <source>
        <dbReference type="SAM" id="Phobius"/>
    </source>
</evidence>
<dbReference type="EMBL" id="BAABAB010000023">
    <property type="protein sequence ID" value="GAA3628992.1"/>
    <property type="molecule type" value="Genomic_DNA"/>
</dbReference>
<organism evidence="2 3">
    <name type="scientific">Microlunatus ginsengisoli</name>
    <dbReference type="NCBI Taxonomy" id="363863"/>
    <lineage>
        <taxon>Bacteria</taxon>
        <taxon>Bacillati</taxon>
        <taxon>Actinomycetota</taxon>
        <taxon>Actinomycetes</taxon>
        <taxon>Propionibacteriales</taxon>
        <taxon>Propionibacteriaceae</taxon>
        <taxon>Microlunatus</taxon>
    </lineage>
</organism>
<feature type="transmembrane region" description="Helical" evidence="1">
    <location>
        <begin position="109"/>
        <end position="132"/>
    </location>
</feature>
<keyword evidence="1" id="KW-0812">Transmembrane</keyword>
<evidence type="ECO:0008006" key="4">
    <source>
        <dbReference type="Google" id="ProtNLM"/>
    </source>
</evidence>
<dbReference type="RefSeq" id="WP_344806766.1">
    <property type="nucleotide sequence ID" value="NZ_BAABAB010000023.1"/>
</dbReference>
<feature type="transmembrane region" description="Helical" evidence="1">
    <location>
        <begin position="52"/>
        <end position="72"/>
    </location>
</feature>
<reference evidence="3" key="1">
    <citation type="journal article" date="2019" name="Int. J. Syst. Evol. Microbiol.">
        <title>The Global Catalogue of Microorganisms (GCM) 10K type strain sequencing project: providing services to taxonomists for standard genome sequencing and annotation.</title>
        <authorList>
            <consortium name="The Broad Institute Genomics Platform"/>
            <consortium name="The Broad Institute Genome Sequencing Center for Infectious Disease"/>
            <person name="Wu L."/>
            <person name="Ma J."/>
        </authorList>
    </citation>
    <scope>NUCLEOTIDE SEQUENCE [LARGE SCALE GENOMIC DNA]</scope>
    <source>
        <strain evidence="3">JCM 16929</strain>
    </source>
</reference>
<keyword evidence="1" id="KW-1133">Transmembrane helix</keyword>
<keyword evidence="1" id="KW-0472">Membrane</keyword>
<protein>
    <recommendedName>
        <fullName evidence="4">Flagellar biosynthetic protein FliP</fullName>
    </recommendedName>
</protein>
<evidence type="ECO:0000313" key="3">
    <source>
        <dbReference type="Proteomes" id="UP001501490"/>
    </source>
</evidence>
<comment type="caution">
    <text evidence="2">The sequence shown here is derived from an EMBL/GenBank/DDBJ whole genome shotgun (WGS) entry which is preliminary data.</text>
</comment>
<feature type="transmembrane region" description="Helical" evidence="1">
    <location>
        <begin position="138"/>
        <end position="157"/>
    </location>
</feature>
<evidence type="ECO:0000313" key="2">
    <source>
        <dbReference type="EMBL" id="GAA3628992.1"/>
    </source>
</evidence>
<feature type="transmembrane region" description="Helical" evidence="1">
    <location>
        <begin position="84"/>
        <end position="102"/>
    </location>
</feature>
<name>A0ABP7AC67_9ACTN</name>
<sequence>MTAIVPQPSATEVADTHLDATTQSTADSPAADPDVGGQVTVARRIVTFALHYLEMVIAMVIGMIVLGPIWNIAWPGYTARVETMAGVMALDMTVAMAAWMGLRRHSPRGIVLMSAAMVTPFVGVLAVYRLGLIPSDQVLTWSHVLMLALMALVMLLPSGHARHHRRRG</sequence>
<gene>
    <name evidence="2" type="ORF">GCM10022236_34170</name>
</gene>